<keyword evidence="1" id="KW-0472">Membrane</keyword>
<accession>A0ABY7VT29</accession>
<feature type="transmembrane region" description="Helical" evidence="1">
    <location>
        <begin position="1145"/>
        <end position="1165"/>
    </location>
</feature>
<feature type="transmembrane region" description="Helical" evidence="1">
    <location>
        <begin position="581"/>
        <end position="600"/>
    </location>
</feature>
<feature type="transmembrane region" description="Helical" evidence="1">
    <location>
        <begin position="552"/>
        <end position="569"/>
    </location>
</feature>
<feature type="transmembrane region" description="Helical" evidence="1">
    <location>
        <begin position="678"/>
        <end position="695"/>
    </location>
</feature>
<dbReference type="EMBL" id="CP117811">
    <property type="protein sequence ID" value="WDE97350.1"/>
    <property type="molecule type" value="Genomic_DNA"/>
</dbReference>
<feature type="transmembrane region" description="Helical" evidence="1">
    <location>
        <begin position="715"/>
        <end position="747"/>
    </location>
</feature>
<feature type="transmembrane region" description="Helical" evidence="1">
    <location>
        <begin position="2203"/>
        <end position="2220"/>
    </location>
</feature>
<gene>
    <name evidence="2" type="ORF">PQO03_05215</name>
</gene>
<feature type="transmembrane region" description="Helical" evidence="1">
    <location>
        <begin position="2311"/>
        <end position="2332"/>
    </location>
</feature>
<feature type="transmembrane region" description="Helical" evidence="1">
    <location>
        <begin position="1587"/>
        <end position="1606"/>
    </location>
</feature>
<organism evidence="2 3">
    <name type="scientific">Lentisphaera profundi</name>
    <dbReference type="NCBI Taxonomy" id="1658616"/>
    <lineage>
        <taxon>Bacteria</taxon>
        <taxon>Pseudomonadati</taxon>
        <taxon>Lentisphaerota</taxon>
        <taxon>Lentisphaeria</taxon>
        <taxon>Lentisphaerales</taxon>
        <taxon>Lentisphaeraceae</taxon>
        <taxon>Lentisphaera</taxon>
    </lineage>
</organism>
<feature type="transmembrane region" description="Helical" evidence="1">
    <location>
        <begin position="1644"/>
        <end position="1663"/>
    </location>
</feature>
<feature type="transmembrane region" description="Helical" evidence="1">
    <location>
        <begin position="1518"/>
        <end position="1540"/>
    </location>
</feature>
<evidence type="ECO:0000313" key="2">
    <source>
        <dbReference type="EMBL" id="WDE97350.1"/>
    </source>
</evidence>
<keyword evidence="3" id="KW-1185">Reference proteome</keyword>
<feature type="transmembrane region" description="Helical" evidence="1">
    <location>
        <begin position="786"/>
        <end position="802"/>
    </location>
</feature>
<feature type="transmembrane region" description="Helical" evidence="1">
    <location>
        <begin position="1092"/>
        <end position="1114"/>
    </location>
</feature>
<feature type="transmembrane region" description="Helical" evidence="1">
    <location>
        <begin position="1459"/>
        <end position="1483"/>
    </location>
</feature>
<feature type="transmembrane region" description="Helical" evidence="1">
    <location>
        <begin position="1703"/>
        <end position="1723"/>
    </location>
</feature>
<reference evidence="2 3" key="1">
    <citation type="submission" date="2023-02" db="EMBL/GenBank/DDBJ databases">
        <title>Genome sequence of Lentisphaera profundi SAORIC-696.</title>
        <authorList>
            <person name="Kim e."/>
            <person name="Cho J.-C."/>
            <person name="Choi A."/>
            <person name="Kang I."/>
        </authorList>
    </citation>
    <scope>NUCLEOTIDE SEQUENCE [LARGE SCALE GENOMIC DNA]</scope>
    <source>
        <strain evidence="2 3">SAORIC-696</strain>
    </source>
</reference>
<feature type="transmembrane region" description="Helical" evidence="1">
    <location>
        <begin position="1408"/>
        <end position="1428"/>
    </location>
</feature>
<feature type="transmembrane region" description="Helical" evidence="1">
    <location>
        <begin position="1880"/>
        <end position="1896"/>
    </location>
</feature>
<dbReference type="Proteomes" id="UP001214250">
    <property type="component" value="Chromosome 1"/>
</dbReference>
<feature type="transmembrane region" description="Helical" evidence="1">
    <location>
        <begin position="2102"/>
        <end position="2119"/>
    </location>
</feature>
<feature type="transmembrane region" description="Helical" evidence="1">
    <location>
        <begin position="1932"/>
        <end position="1948"/>
    </location>
</feature>
<evidence type="ECO:0000313" key="3">
    <source>
        <dbReference type="Proteomes" id="UP001214250"/>
    </source>
</evidence>
<proteinExistence type="predicted"/>
<feature type="transmembrane region" description="Helical" evidence="1">
    <location>
        <begin position="2131"/>
        <end position="2148"/>
    </location>
</feature>
<feature type="transmembrane region" description="Helical" evidence="1">
    <location>
        <begin position="808"/>
        <end position="828"/>
    </location>
</feature>
<feature type="transmembrane region" description="Helical" evidence="1">
    <location>
        <begin position="1800"/>
        <end position="1818"/>
    </location>
</feature>
<feature type="transmembrane region" description="Helical" evidence="1">
    <location>
        <begin position="486"/>
        <end position="505"/>
    </location>
</feature>
<feature type="transmembrane region" description="Helical" evidence="1">
    <location>
        <begin position="1315"/>
        <end position="1333"/>
    </location>
</feature>
<dbReference type="RefSeq" id="WP_274151679.1">
    <property type="nucleotide sequence ID" value="NZ_CP117811.1"/>
</dbReference>
<sequence length="2354" mass="268625">MGEEQNNQELLQSLLYLLLSEKVSAEDLKPALQSFTRDSIEVDEILRLLKTRPEERFQSLAHIIEDKRLNDAGKFYYQNQEGCLDESYFRENLKGLPLHIPKNNSDEGVFSELNEACDLLNDYFYLLKKQQVLPEIFASVEKKCLSKIDLFSQHRDFLSILNAEKLVENSWHRVNDELRSEFRQFKQELKKSYETSFDESARALAQAKVPLKVKHRDALLAALEDLVSQQDEVPDFLLFLIFQWPDLAVVRIIRKLWEKEADRDQLVLLLIMRFGQLSIYKVANWSLTLDKIEGAYLSSRDRINHLSKQYPISLLYMWCMDHGEMSESLFNHLKESCFEEAQKTNKELFLERWQDEISENERNKILGITKLSAQAISPEEKPSLVLTATQVTTQIVKAPILGSEKVLPVSEEREDKSLAPVASLVSRDEAPTVSRAPRVKSNKHSIWQEHMKPFINDNWFMIAGLMLFIGGSSILSYFTWDKHWVFRYTLMPSLLASFTLGLAYLGKWIESKGKEFVSSATILRGAAIQLLPINFMAVALMSSDDIVSHKNLIIPLMSSIYLGLTWLGLKKWCGAVSKQLTVLLPRTLLVINSLVVLAPLAEMIGLKKEDGLLVILGCGFYFGFALVAYSFYSFSRGIKEIKGAVDKRIIWFFTLMVVGSFLQVFLWVHSHIRTIPEIYTYAPLLVISGGLVLMLERSSAEFIKLKKSQQDDESFIGYALIVIALVMGFADPNFRVICLLLAAFTWYLQSLKRARNVHYYITLSLLSSGIFAISGLSFFDTQYMPVLGIINVIILAGLNYKFRQAKNYSLAHACTSTQLVVLLAIVLLAMVNQLQFKSSLILTTLYLVFSALMFIYRSYRDEQIKWLHIGMFIFALCLPYGGCVDMLQGTLRGNTLIFGLALLSILWLLVVRFIPFSLFKEARSTVLWFYGCLAVVTMIIRVFLERNVAVDPEWYKAFMDYSGPLLMTGILILTSYYSRSLIPALMASIIAVILFPELKANFRATFDTLGFGSGLGSACSAFVMIGLSFYLRRSPKLKDLAEGDKFMMTSYFPMRRYDHSLFTLPLICSASFLLIKTASFNLIRQMMSRPGISIKAAIALIICSLSAYALYLYFRKTKLKFLFHLAWIYLGIGIFLLFIESDPHVQWGEPYLCTLISLQALYFLAYSSKKNYDFLELLFVQPMSQVLAALSHVASLLLILTFMSDSADTSTPYLVLFVIGQFLWHLKSKQKIHYGISLYLLIWAQLSDWSADTINELIMPGVYLALSTLVIHAVCSRLNAYYDSYKALFKSFLLMASLSSVLFAIFSLPYLAQDLHLSSGFMTLSILVLILAYLENQSKFLLLLAFSSLYSYIHYDQLDDLLNVTHLSLAALVMSVMSYGLVALEKAKETWMETGKALVLFKSRDSTLLYLPAIFLCIFAALLHLIYWRKSSEYLVSTYIAFLALCFISWAWKKAEVRIIALISLSLANIHLIVCFGEAYLIQEGLSELHLWCLGLGLTLIMSAAYRRFTKDDTIKSLLAHGGLVLSILVLVLLVGNYISHPNLDSVSPLRFFVSGLMALLASLYFRSASRKPQDGEEKYADIFEGIYHFGLSMSFWCFTLMIPFMRSPQTAILAFGLPAIYFYYMAELYYARGEAHKIYRNSSSLLLYVLLLLYLFKGIVHMTFYPEVAMDNSYYHSNAPILIVYGLLLFRMHALGAKIQSAFYGGLAMVFGVFFSLSAIPSLSPFDYPIKASFLAVINAHIWILINHQKSPIRSFFMDFSKINEDQWFSLRKNWGVCLLFLTQVLGLIALVNTQYEPYMFAPVLFLSASVAVHLCIIRKSKFYGLLALLELVFAMHAGFLMESYIKADDVIWLILGLWVIFTFINLYKYNNIPSRRSWSIAAFFIILLIPQIVYHELYTLKSLCALILMIPLSLFTAYPREIVKNPIERFLAFAYLCLPAYLAYFITYDESLFVHTLYQQDALPASLFAIFMTLLALRQLDKCPPKLIESFLGLRYKVLNLVYSWWKQKALVLTRNISFVVSGGCSLLLIIYMNEAFSRGQFMVLLFTFVGMTIIWFWDGRKNRSQVAYYMMAYSVLILMAFLRHQLVSATSLWRDEYDIWSSLLVSLLVAGVKPLIDDDQKEMRKPLLGLLLLMPIIALSKSIYYDLGSQYTLMIIGVNSLIFSFLGKDDRESPYHLISMLGYVAFSSMTLWTQLGLRTLHVYVIPAGVGVLIVLQLMKNSISLERRNLIRLITLLLMVSTSLYYALVDQPHSLGFNLTVIILSLLAMAFGSLYKIRLYVILGFLGLFIDLCSIFTRMLISLEKGTRMAILGSCILIIGSLLVFANLYYKTHQETIKNILDKWRSKLKSWE</sequence>
<keyword evidence="1" id="KW-0812">Transmembrane</keyword>
<feature type="transmembrane region" description="Helical" evidence="1">
    <location>
        <begin position="1960"/>
        <end position="1979"/>
    </location>
</feature>
<feature type="transmembrane region" description="Helical" evidence="1">
    <location>
        <begin position="926"/>
        <end position="944"/>
    </location>
</feature>
<keyword evidence="1" id="KW-1133">Transmembrane helix</keyword>
<feature type="transmembrane region" description="Helical" evidence="1">
    <location>
        <begin position="1729"/>
        <end position="1747"/>
    </location>
</feature>
<feature type="transmembrane region" description="Helical" evidence="1">
    <location>
        <begin position="1287"/>
        <end position="1309"/>
    </location>
</feature>
<feature type="transmembrane region" description="Helical" evidence="1">
    <location>
        <begin position="1546"/>
        <end position="1566"/>
    </location>
</feature>
<feature type="transmembrane region" description="Helical" evidence="1">
    <location>
        <begin position="1121"/>
        <end position="1139"/>
    </location>
</feature>
<feature type="transmembrane region" description="Helical" evidence="1">
    <location>
        <begin position="2232"/>
        <end position="2251"/>
    </location>
</feature>
<feature type="transmembrane region" description="Helical" evidence="1">
    <location>
        <begin position="896"/>
        <end position="914"/>
    </location>
</feature>
<feature type="transmembrane region" description="Helical" evidence="1">
    <location>
        <begin position="2177"/>
        <end position="2197"/>
    </location>
</feature>
<feature type="transmembrane region" description="Helical" evidence="1">
    <location>
        <begin position="1367"/>
        <end position="1387"/>
    </location>
</feature>
<feature type="transmembrane region" description="Helical" evidence="1">
    <location>
        <begin position="459"/>
        <end position="480"/>
    </location>
</feature>
<feature type="transmembrane region" description="Helical" evidence="1">
    <location>
        <begin position="2281"/>
        <end position="2305"/>
    </location>
</feature>
<feature type="transmembrane region" description="Helical" evidence="1">
    <location>
        <begin position="1340"/>
        <end position="1355"/>
    </location>
</feature>
<feature type="transmembrane region" description="Helical" evidence="1">
    <location>
        <begin position="2257"/>
        <end position="2274"/>
    </location>
</feature>
<feature type="transmembrane region" description="Helical" evidence="1">
    <location>
        <begin position="612"/>
        <end position="629"/>
    </location>
</feature>
<feature type="transmembrane region" description="Helical" evidence="1">
    <location>
        <begin position="1434"/>
        <end position="1452"/>
    </location>
</feature>
<feature type="transmembrane region" description="Helical" evidence="1">
    <location>
        <begin position="649"/>
        <end position="672"/>
    </location>
</feature>
<feature type="transmembrane region" description="Helical" evidence="1">
    <location>
        <begin position="1902"/>
        <end position="1920"/>
    </location>
</feature>
<feature type="transmembrane region" description="Helical" evidence="1">
    <location>
        <begin position="1852"/>
        <end position="1868"/>
    </location>
</feature>
<feature type="transmembrane region" description="Helical" evidence="1">
    <location>
        <begin position="965"/>
        <end position="996"/>
    </location>
</feature>
<feature type="transmembrane region" description="Helical" evidence="1">
    <location>
        <begin position="1061"/>
        <end position="1080"/>
    </location>
</feature>
<feature type="transmembrane region" description="Helical" evidence="1">
    <location>
        <begin position="2042"/>
        <end position="2060"/>
    </location>
</feature>
<feature type="transmembrane region" description="Helical" evidence="1">
    <location>
        <begin position="1612"/>
        <end position="1632"/>
    </location>
</feature>
<evidence type="ECO:0008006" key="4">
    <source>
        <dbReference type="Google" id="ProtNLM"/>
    </source>
</evidence>
<feature type="transmembrane region" description="Helical" evidence="1">
    <location>
        <begin position="1186"/>
        <end position="1204"/>
    </location>
</feature>
<feature type="transmembrane region" description="Helical" evidence="1">
    <location>
        <begin position="1257"/>
        <end position="1275"/>
    </location>
</feature>
<feature type="transmembrane region" description="Helical" evidence="1">
    <location>
        <begin position="517"/>
        <end position="540"/>
    </location>
</feature>
<feature type="transmembrane region" description="Helical" evidence="1">
    <location>
        <begin position="759"/>
        <end position="779"/>
    </location>
</feature>
<feature type="transmembrane region" description="Helical" evidence="1">
    <location>
        <begin position="1675"/>
        <end position="1691"/>
    </location>
</feature>
<feature type="transmembrane region" description="Helical" evidence="1">
    <location>
        <begin position="2154"/>
        <end position="2170"/>
    </location>
</feature>
<feature type="transmembrane region" description="Helical" evidence="1">
    <location>
        <begin position="840"/>
        <end position="859"/>
    </location>
</feature>
<evidence type="ECO:0000256" key="1">
    <source>
        <dbReference type="SAM" id="Phobius"/>
    </source>
</evidence>
<feature type="transmembrane region" description="Helical" evidence="1">
    <location>
        <begin position="1825"/>
        <end position="1846"/>
    </location>
</feature>
<feature type="transmembrane region" description="Helical" evidence="1">
    <location>
        <begin position="2019"/>
        <end position="2036"/>
    </location>
</feature>
<feature type="transmembrane region" description="Helical" evidence="1">
    <location>
        <begin position="865"/>
        <end position="884"/>
    </location>
</feature>
<name>A0ABY7VT29_9BACT</name>
<feature type="transmembrane region" description="Helical" evidence="1">
    <location>
        <begin position="1489"/>
        <end position="1506"/>
    </location>
</feature>
<feature type="transmembrane region" description="Helical" evidence="1">
    <location>
        <begin position="2069"/>
        <end position="2090"/>
    </location>
</feature>
<protein>
    <recommendedName>
        <fullName evidence="4">DUF2157 domain-containing protein</fullName>
    </recommendedName>
</protein>
<feature type="transmembrane region" description="Helical" evidence="1">
    <location>
        <begin position="1776"/>
        <end position="1794"/>
    </location>
</feature>
<feature type="transmembrane region" description="Helical" evidence="1">
    <location>
        <begin position="1008"/>
        <end position="1031"/>
    </location>
</feature>